<dbReference type="Proteomes" id="UP001589792">
    <property type="component" value="Unassembled WGS sequence"/>
</dbReference>
<accession>A0ABV6EHY2</accession>
<reference evidence="2 3" key="1">
    <citation type="submission" date="2024-09" db="EMBL/GenBank/DDBJ databases">
        <authorList>
            <person name="Sun Q."/>
            <person name="Mori K."/>
        </authorList>
    </citation>
    <scope>NUCLEOTIDE SEQUENCE [LARGE SCALE GENOMIC DNA]</scope>
    <source>
        <strain evidence="2 3">CCM 8626</strain>
    </source>
</reference>
<name>A0ABV6EHY2_9GAMM</name>
<dbReference type="InterPro" id="IPR018958">
    <property type="entry name" value="Knr4/Smi1-like_dom"/>
</dbReference>
<gene>
    <name evidence="2" type="ORF">ACFFJ3_18550</name>
</gene>
<dbReference type="Gene3D" id="3.40.1580.10">
    <property type="entry name" value="SMI1/KNR4-like"/>
    <property type="match status" value="1"/>
</dbReference>
<dbReference type="InterPro" id="IPR037883">
    <property type="entry name" value="Knr4/Smi1-like_sf"/>
</dbReference>
<protein>
    <submittedName>
        <fullName evidence="2">SMI1/KNR4 family protein</fullName>
    </submittedName>
</protein>
<proteinExistence type="predicted"/>
<dbReference type="Pfam" id="PF09346">
    <property type="entry name" value="SMI1_KNR4"/>
    <property type="match status" value="1"/>
</dbReference>
<feature type="domain" description="Knr4/Smi1-like" evidence="1">
    <location>
        <begin position="25"/>
        <end position="62"/>
    </location>
</feature>
<evidence type="ECO:0000313" key="3">
    <source>
        <dbReference type="Proteomes" id="UP001589792"/>
    </source>
</evidence>
<sequence>MNIERLNINNGGTPTSGFNGDLSLIYSVEKKIGFKLPKNYIQLLKRHDGGHPELDTFFPVREKFIWCR</sequence>
<dbReference type="EMBL" id="JBHLXG010000018">
    <property type="protein sequence ID" value="MFC0228473.1"/>
    <property type="molecule type" value="Genomic_DNA"/>
</dbReference>
<comment type="caution">
    <text evidence="2">The sequence shown here is derived from an EMBL/GenBank/DDBJ whole genome shotgun (WGS) entry which is preliminary data.</text>
</comment>
<dbReference type="RefSeq" id="WP_380678097.1">
    <property type="nucleotide sequence ID" value="NZ_CP173186.1"/>
</dbReference>
<organism evidence="2 3">
    <name type="scientific">Serratia aquatilis</name>
    <dbReference type="NCBI Taxonomy" id="1737515"/>
    <lineage>
        <taxon>Bacteria</taxon>
        <taxon>Pseudomonadati</taxon>
        <taxon>Pseudomonadota</taxon>
        <taxon>Gammaproteobacteria</taxon>
        <taxon>Enterobacterales</taxon>
        <taxon>Yersiniaceae</taxon>
        <taxon>Serratia</taxon>
    </lineage>
</organism>
<evidence type="ECO:0000259" key="1">
    <source>
        <dbReference type="Pfam" id="PF09346"/>
    </source>
</evidence>
<evidence type="ECO:0000313" key="2">
    <source>
        <dbReference type="EMBL" id="MFC0228473.1"/>
    </source>
</evidence>
<keyword evidence="3" id="KW-1185">Reference proteome</keyword>
<dbReference type="SUPFAM" id="SSF160631">
    <property type="entry name" value="SMI1/KNR4-like"/>
    <property type="match status" value="1"/>
</dbReference>